<keyword evidence="1" id="KW-0472">Membrane</keyword>
<dbReference type="Proteomes" id="UP000094580">
    <property type="component" value="Unassembled WGS sequence"/>
</dbReference>
<dbReference type="RefSeq" id="WP_069034381.1">
    <property type="nucleotide sequence ID" value="NZ_MDKC01000032.1"/>
</dbReference>
<evidence type="ECO:0000313" key="3">
    <source>
        <dbReference type="Proteomes" id="UP000094580"/>
    </source>
</evidence>
<sequence>MLTYYSMLIAGLILILSAGFIFMPMFIDRVYSLVNISKSIGCLLLGVLLLTFTLPSLKNVLFKQYDVVSGRCVIEIDSSSRTSEADFYMQDTDEIFTYRDIPKLDAYGKSVPYYCKVTVTKDHNFEVSYKIYNSKTRKLILASE</sequence>
<keyword evidence="1" id="KW-0812">Transmembrane</keyword>
<gene>
    <name evidence="2" type="ORF">BED47_08080</name>
</gene>
<organism evidence="2 3">
    <name type="scientific">Gottfriedia luciferensis</name>
    <dbReference type="NCBI Taxonomy" id="178774"/>
    <lineage>
        <taxon>Bacteria</taxon>
        <taxon>Bacillati</taxon>
        <taxon>Bacillota</taxon>
        <taxon>Bacilli</taxon>
        <taxon>Bacillales</taxon>
        <taxon>Bacillaceae</taxon>
        <taxon>Gottfriedia</taxon>
    </lineage>
</organism>
<dbReference type="EMBL" id="MDKC01000032">
    <property type="protein sequence ID" value="ODG90987.1"/>
    <property type="molecule type" value="Genomic_DNA"/>
</dbReference>
<feature type="transmembrane region" description="Helical" evidence="1">
    <location>
        <begin position="7"/>
        <end position="27"/>
    </location>
</feature>
<keyword evidence="1" id="KW-1133">Transmembrane helix</keyword>
<feature type="transmembrane region" description="Helical" evidence="1">
    <location>
        <begin position="33"/>
        <end position="54"/>
    </location>
</feature>
<name>A0ABX2ZR66_9BACI</name>
<protein>
    <submittedName>
        <fullName evidence="2">Uncharacterized protein</fullName>
    </submittedName>
</protein>
<accession>A0ABX2ZR66</accession>
<proteinExistence type="predicted"/>
<comment type="caution">
    <text evidence="2">The sequence shown here is derived from an EMBL/GenBank/DDBJ whole genome shotgun (WGS) entry which is preliminary data.</text>
</comment>
<keyword evidence="3" id="KW-1185">Reference proteome</keyword>
<evidence type="ECO:0000256" key="1">
    <source>
        <dbReference type="SAM" id="Phobius"/>
    </source>
</evidence>
<reference evidence="2 3" key="1">
    <citation type="submission" date="2016-07" db="EMBL/GenBank/DDBJ databases">
        <authorList>
            <person name="Townsley L."/>
            <person name="Shank E.A."/>
        </authorList>
    </citation>
    <scope>NUCLEOTIDE SEQUENCE [LARGE SCALE GENOMIC DNA]</scope>
    <source>
        <strain evidence="2 3">CH01</strain>
    </source>
</reference>
<evidence type="ECO:0000313" key="2">
    <source>
        <dbReference type="EMBL" id="ODG90987.1"/>
    </source>
</evidence>